<evidence type="ECO:0000313" key="4">
    <source>
        <dbReference type="EMBL" id="TCV90268.1"/>
    </source>
</evidence>
<accession>A0A4R3YGC0</accession>
<dbReference type="InterPro" id="IPR036771">
    <property type="entry name" value="ATPsynth_dsu/esu_N"/>
</dbReference>
<proteinExistence type="predicted"/>
<feature type="domain" description="ATP synthase F1 complex delta/epsilon subunit N-terminal" evidence="3">
    <location>
        <begin position="10"/>
        <end position="81"/>
    </location>
</feature>
<dbReference type="Pfam" id="PF02823">
    <property type="entry name" value="ATP-synt_DE_N"/>
    <property type="match status" value="1"/>
</dbReference>
<keyword evidence="2" id="KW-0812">Transmembrane</keyword>
<dbReference type="Proteomes" id="UP000295367">
    <property type="component" value="Unassembled WGS sequence"/>
</dbReference>
<gene>
    <name evidence="4" type="ORF">EDC63_101238</name>
</gene>
<dbReference type="AlphaFoldDB" id="A0A4R3YGC0"/>
<dbReference type="InterPro" id="IPR020546">
    <property type="entry name" value="ATP_synth_F1_dsu/esu_N"/>
</dbReference>
<keyword evidence="1" id="KW-0066">ATP synthesis</keyword>
<reference evidence="4 5" key="1">
    <citation type="submission" date="2019-03" db="EMBL/GenBank/DDBJ databases">
        <title>Genomic Encyclopedia of Type Strains, Phase IV (KMG-IV): sequencing the most valuable type-strain genomes for metagenomic binning, comparative biology and taxonomic classification.</title>
        <authorList>
            <person name="Goeker M."/>
        </authorList>
    </citation>
    <scope>NUCLEOTIDE SEQUENCE [LARGE SCALE GENOMIC DNA]</scope>
    <source>
        <strain evidence="4 5">DSM 100309</strain>
    </source>
</reference>
<dbReference type="EMBL" id="SMCO01000001">
    <property type="protein sequence ID" value="TCV90268.1"/>
    <property type="molecule type" value="Genomic_DNA"/>
</dbReference>
<dbReference type="RefSeq" id="WP_124947767.1">
    <property type="nucleotide sequence ID" value="NZ_BHVT01000073.1"/>
</dbReference>
<evidence type="ECO:0000313" key="5">
    <source>
        <dbReference type="Proteomes" id="UP000295367"/>
    </source>
</evidence>
<dbReference type="Gene3D" id="2.60.15.10">
    <property type="entry name" value="F0F1 ATP synthase delta/epsilon subunit, N-terminal"/>
    <property type="match status" value="1"/>
</dbReference>
<feature type="transmembrane region" description="Helical" evidence="2">
    <location>
        <begin position="59"/>
        <end position="78"/>
    </location>
</feature>
<keyword evidence="2" id="KW-1133">Transmembrane helix</keyword>
<sequence length="133" mass="15544">MTSFVIHLQSPTQSQQIEDVASFVGQDESGSFGIQAGHERMMTILSYGLARYRTREEKWIYLALPGAVVYFVGNGLYITTRHYYLDTDYQRISNALLKELMDEEELLHTVKESITRLEQEMLRRMWQMQRVAS</sequence>
<organism evidence="4 5">
    <name type="scientific">Sulfurirhabdus autotrophica</name>
    <dbReference type="NCBI Taxonomy" id="1706046"/>
    <lineage>
        <taxon>Bacteria</taxon>
        <taxon>Pseudomonadati</taxon>
        <taxon>Pseudomonadota</taxon>
        <taxon>Betaproteobacteria</taxon>
        <taxon>Nitrosomonadales</taxon>
        <taxon>Sulfuricellaceae</taxon>
        <taxon>Sulfurirhabdus</taxon>
    </lineage>
</organism>
<dbReference type="SUPFAM" id="SSF51344">
    <property type="entry name" value="Epsilon subunit of F1F0-ATP synthase N-terminal domain"/>
    <property type="match status" value="1"/>
</dbReference>
<dbReference type="GO" id="GO:0015986">
    <property type="term" value="P:proton motive force-driven ATP synthesis"/>
    <property type="evidence" value="ECO:0007669"/>
    <property type="project" value="InterPro"/>
</dbReference>
<dbReference type="OrthoDB" id="8546953at2"/>
<name>A0A4R3YGC0_9PROT</name>
<dbReference type="GO" id="GO:0045259">
    <property type="term" value="C:proton-transporting ATP synthase complex"/>
    <property type="evidence" value="ECO:0007669"/>
    <property type="project" value="UniProtKB-KW"/>
</dbReference>
<comment type="caution">
    <text evidence="4">The sequence shown here is derived from an EMBL/GenBank/DDBJ whole genome shotgun (WGS) entry which is preliminary data.</text>
</comment>
<keyword evidence="5" id="KW-1185">Reference proteome</keyword>
<evidence type="ECO:0000259" key="3">
    <source>
        <dbReference type="Pfam" id="PF02823"/>
    </source>
</evidence>
<evidence type="ECO:0000256" key="1">
    <source>
        <dbReference type="ARBA" id="ARBA00023196"/>
    </source>
</evidence>
<keyword evidence="1" id="KW-0139">CF(1)</keyword>
<evidence type="ECO:0000256" key="2">
    <source>
        <dbReference type="SAM" id="Phobius"/>
    </source>
</evidence>
<keyword evidence="2" id="KW-0472">Membrane</keyword>
<protein>
    <submittedName>
        <fullName evidence="4">F-type H+-transporting ATPase subunit epsilon</fullName>
    </submittedName>
</protein>